<evidence type="ECO:0000259" key="3">
    <source>
        <dbReference type="Pfam" id="PF03427"/>
    </source>
</evidence>
<dbReference type="GO" id="GO:0006032">
    <property type="term" value="P:chitin catabolic process"/>
    <property type="evidence" value="ECO:0007669"/>
    <property type="project" value="InterPro"/>
</dbReference>
<dbReference type="Pfam" id="PF03427">
    <property type="entry name" value="CBM_19"/>
    <property type="match status" value="1"/>
</dbReference>
<gene>
    <name evidence="4" type="ORF">EWM64_g5001</name>
</gene>
<evidence type="ECO:0000256" key="1">
    <source>
        <dbReference type="SAM" id="MobiDB-lite"/>
    </source>
</evidence>
<dbReference type="GO" id="GO:0008061">
    <property type="term" value="F:chitin binding"/>
    <property type="evidence" value="ECO:0007669"/>
    <property type="project" value="InterPro"/>
</dbReference>
<keyword evidence="2" id="KW-0732">Signal</keyword>
<keyword evidence="5" id="KW-1185">Reference proteome</keyword>
<feature type="domain" description="Carbohydrate-binding module family 19" evidence="3">
    <location>
        <begin position="39"/>
        <end position="89"/>
    </location>
</feature>
<comment type="caution">
    <text evidence="4">The sequence shown here is derived from an EMBL/GenBank/DDBJ whole genome shotgun (WGS) entry which is preliminary data.</text>
</comment>
<evidence type="ECO:0000313" key="4">
    <source>
        <dbReference type="EMBL" id="TFY79008.1"/>
    </source>
</evidence>
<dbReference type="InterPro" id="IPR005089">
    <property type="entry name" value="CBM19"/>
</dbReference>
<dbReference type="STRING" id="135208.A0A4Y9ZZY2"/>
<reference evidence="4 5" key="1">
    <citation type="submission" date="2019-02" db="EMBL/GenBank/DDBJ databases">
        <title>Genome sequencing of the rare red list fungi Hericium alpestre (H. flagellum).</title>
        <authorList>
            <person name="Buettner E."/>
            <person name="Kellner H."/>
        </authorList>
    </citation>
    <scope>NUCLEOTIDE SEQUENCE [LARGE SCALE GENOMIC DNA]</scope>
    <source>
        <strain evidence="4 5">DSM 108284</strain>
    </source>
</reference>
<organism evidence="4 5">
    <name type="scientific">Hericium alpestre</name>
    <dbReference type="NCBI Taxonomy" id="135208"/>
    <lineage>
        <taxon>Eukaryota</taxon>
        <taxon>Fungi</taxon>
        <taxon>Dikarya</taxon>
        <taxon>Basidiomycota</taxon>
        <taxon>Agaricomycotina</taxon>
        <taxon>Agaricomycetes</taxon>
        <taxon>Russulales</taxon>
        <taxon>Hericiaceae</taxon>
        <taxon>Hericium</taxon>
    </lineage>
</organism>
<protein>
    <recommendedName>
        <fullName evidence="3">Carbohydrate-binding module family 19 domain-containing protein</fullName>
    </recommendedName>
</protein>
<dbReference type="AlphaFoldDB" id="A0A4Y9ZZY2"/>
<dbReference type="Proteomes" id="UP000298061">
    <property type="component" value="Unassembled WGS sequence"/>
</dbReference>
<feature type="region of interest" description="Disordered" evidence="1">
    <location>
        <begin position="126"/>
        <end position="152"/>
    </location>
</feature>
<accession>A0A4Y9ZZY2</accession>
<feature type="signal peptide" evidence="2">
    <location>
        <begin position="1"/>
        <end position="19"/>
    </location>
</feature>
<sequence length="152" mass="15084">MQLPAISALLFVLSVGVSAVPMRERRAADAATQTANGQQATSENNNFKSLTATSSCTAGQDACVNDQFAQCVGGKFVLQACGPGTVCASLPLVNSKGTSITCTTAADRDARIAAATGGSAAGVVQRRASAGAESRGGPRVRAPAAEGRGGAV</sequence>
<dbReference type="EMBL" id="SFCI01000576">
    <property type="protein sequence ID" value="TFY79008.1"/>
    <property type="molecule type" value="Genomic_DNA"/>
</dbReference>
<evidence type="ECO:0000256" key="2">
    <source>
        <dbReference type="SAM" id="SignalP"/>
    </source>
</evidence>
<evidence type="ECO:0000313" key="5">
    <source>
        <dbReference type="Proteomes" id="UP000298061"/>
    </source>
</evidence>
<dbReference type="OrthoDB" id="2362516at2759"/>
<proteinExistence type="predicted"/>
<name>A0A4Y9ZZY2_9AGAM</name>
<feature type="chain" id="PRO_5021347651" description="Carbohydrate-binding module family 19 domain-containing protein" evidence="2">
    <location>
        <begin position="20"/>
        <end position="152"/>
    </location>
</feature>